<evidence type="ECO:0000313" key="4">
    <source>
        <dbReference type="Proteomes" id="UP000465360"/>
    </source>
</evidence>
<dbReference type="GO" id="GO:0004016">
    <property type="term" value="F:adenylate cyclase activity"/>
    <property type="evidence" value="ECO:0007669"/>
    <property type="project" value="UniProtKB-ARBA"/>
</dbReference>
<comment type="caution">
    <text evidence="3">The sequence shown here is derived from an EMBL/GenBank/DDBJ whole genome shotgun (WGS) entry which is preliminary data.</text>
</comment>
<dbReference type="InterPro" id="IPR001054">
    <property type="entry name" value="A/G_cyclase"/>
</dbReference>
<feature type="domain" description="Guanylate cyclase" evidence="2">
    <location>
        <begin position="212"/>
        <end position="318"/>
    </location>
</feature>
<dbReference type="SMART" id="SM00044">
    <property type="entry name" value="CYCc"/>
    <property type="match status" value="1"/>
</dbReference>
<dbReference type="PANTHER" id="PTHR43081:SF19">
    <property type="entry name" value="PH-SENSITIVE ADENYLATE CYCLASE RV1264"/>
    <property type="match status" value="1"/>
</dbReference>
<dbReference type="CDD" id="cd07302">
    <property type="entry name" value="CHD"/>
    <property type="match status" value="1"/>
</dbReference>
<sequence length="379" mass="40270">MAADVDIEASGLLDGLEGDARRDRAELIAWLLDRGFSLEHIRSSTAPVMLPAYRVLGDDGTLVSAREICASTGIDLALLQRMHRAIGLPRTDDPDAAVLPRADAEAVKHAKAILDLGYDPEDAVAVMRVLVQSLGQAAAMMREAALKNLLRPGYSEIDLARASEQLAEVAAPLLAPMMDDLVRMELRRTVELEAVNAAERAAGILPGARPVSVAFADMAGFTGLGEALPAEDLERVASRLAELAHDAAAPPVKFVKSIGDAVMFVSSDATPLVQTVLDLADAAADDLPALRIGVASGLAVTRAGDWYGSAVNLASRVTASARPGTVLLTATTREEVGSAGDFEWFPMGARRLRGMSTEVKLYRVERATRKDSQANINER</sequence>
<gene>
    <name evidence="3" type="ORF">MBOU_58790</name>
</gene>
<dbReference type="PANTHER" id="PTHR43081">
    <property type="entry name" value="ADENYLATE CYCLASE, TERMINAL-DIFFERENTIATION SPECIFIC-RELATED"/>
    <property type="match status" value="1"/>
</dbReference>
<dbReference type="Gene3D" id="3.30.70.1230">
    <property type="entry name" value="Nucleotide cyclase"/>
    <property type="match status" value="1"/>
</dbReference>
<dbReference type="AlphaFoldDB" id="A0A7I9YZ80"/>
<accession>A0A7I9YZ80</accession>
<protein>
    <submittedName>
        <fullName evidence="3">Adenylate/guanylate cyclase domain-containing protein</fullName>
    </submittedName>
</protein>
<evidence type="ECO:0000256" key="1">
    <source>
        <dbReference type="ARBA" id="ARBA00005381"/>
    </source>
</evidence>
<evidence type="ECO:0000259" key="2">
    <source>
        <dbReference type="PROSITE" id="PS50125"/>
    </source>
</evidence>
<dbReference type="SUPFAM" id="SSF55073">
    <property type="entry name" value="Nucleotide cyclase"/>
    <property type="match status" value="1"/>
</dbReference>
<dbReference type="EMBL" id="BLKZ01000002">
    <property type="protein sequence ID" value="GFG93837.1"/>
    <property type="molecule type" value="Genomic_DNA"/>
</dbReference>
<dbReference type="Proteomes" id="UP000465360">
    <property type="component" value="Unassembled WGS sequence"/>
</dbReference>
<comment type="similarity">
    <text evidence="1">Belongs to the adenylyl cyclase class-3 family.</text>
</comment>
<dbReference type="InterPro" id="IPR050697">
    <property type="entry name" value="Adenylyl/Guanylyl_Cyclase_3/4"/>
</dbReference>
<dbReference type="InterPro" id="IPR032026">
    <property type="entry name" value="Ad_Cy_reg"/>
</dbReference>
<dbReference type="GO" id="GO:0006171">
    <property type="term" value="P:cAMP biosynthetic process"/>
    <property type="evidence" value="ECO:0007669"/>
    <property type="project" value="TreeGrafter"/>
</dbReference>
<name>A0A7I9YZ80_MYCBU</name>
<dbReference type="Pfam" id="PF16701">
    <property type="entry name" value="Ad_Cy_reg"/>
    <property type="match status" value="1"/>
</dbReference>
<dbReference type="Pfam" id="PF00211">
    <property type="entry name" value="Guanylate_cyc"/>
    <property type="match status" value="1"/>
</dbReference>
<dbReference type="PROSITE" id="PS50125">
    <property type="entry name" value="GUANYLATE_CYCLASE_2"/>
    <property type="match status" value="1"/>
</dbReference>
<proteinExistence type="inferred from homology"/>
<dbReference type="RefSeq" id="WP_163719505.1">
    <property type="nucleotide sequence ID" value="NZ_BLKZ01000002.1"/>
</dbReference>
<dbReference type="GO" id="GO:0035556">
    <property type="term" value="P:intracellular signal transduction"/>
    <property type="evidence" value="ECO:0007669"/>
    <property type="project" value="InterPro"/>
</dbReference>
<reference evidence="3 4" key="1">
    <citation type="journal article" date="2019" name="Emerg. Microbes Infect.">
        <title>Comprehensive subspecies identification of 175 nontuberculous mycobacteria species based on 7547 genomic profiles.</title>
        <authorList>
            <person name="Matsumoto Y."/>
            <person name="Kinjo T."/>
            <person name="Motooka D."/>
            <person name="Nabeya D."/>
            <person name="Jung N."/>
            <person name="Uechi K."/>
            <person name="Horii T."/>
            <person name="Iida T."/>
            <person name="Fujita J."/>
            <person name="Nakamura S."/>
        </authorList>
    </citation>
    <scope>NUCLEOTIDE SEQUENCE [LARGE SCALE GENOMIC DNA]</scope>
    <source>
        <strain evidence="3 4">JCM 30725</strain>
    </source>
</reference>
<organism evidence="3 4">
    <name type="scientific">Mycobacterium bourgelatii</name>
    <dbReference type="NCBI Taxonomy" id="1273442"/>
    <lineage>
        <taxon>Bacteria</taxon>
        <taxon>Bacillati</taxon>
        <taxon>Actinomycetota</taxon>
        <taxon>Actinomycetes</taxon>
        <taxon>Mycobacteriales</taxon>
        <taxon>Mycobacteriaceae</taxon>
        <taxon>Mycobacterium</taxon>
    </lineage>
</organism>
<dbReference type="InterPro" id="IPR029787">
    <property type="entry name" value="Nucleotide_cyclase"/>
</dbReference>
<evidence type="ECO:0000313" key="3">
    <source>
        <dbReference type="EMBL" id="GFG93837.1"/>
    </source>
</evidence>
<keyword evidence="4" id="KW-1185">Reference proteome</keyword>